<evidence type="ECO:0000256" key="1">
    <source>
        <dbReference type="SAM" id="MobiDB-lite"/>
    </source>
</evidence>
<dbReference type="Proteomes" id="UP000672032">
    <property type="component" value="Chromosome 1"/>
</dbReference>
<reference evidence="2" key="1">
    <citation type="submission" date="2020-10" db="EMBL/GenBank/DDBJ databases">
        <title>Genome Sequence of Monilinia vaccinii-corymbosi Sheds Light on Mummy Berry Disease Infection of Blueberry and Mating Type.</title>
        <authorList>
            <person name="Yow A.G."/>
            <person name="Zhang Y."/>
            <person name="Bansal K."/>
            <person name="Eacker S.M."/>
            <person name="Sullivan S."/>
            <person name="Liachko I."/>
            <person name="Cubeta M.A."/>
            <person name="Rollins J.A."/>
            <person name="Ashrafi H."/>
        </authorList>
    </citation>
    <scope>NUCLEOTIDE SEQUENCE</scope>
    <source>
        <strain evidence="2">RL-1</strain>
    </source>
</reference>
<feature type="compositionally biased region" description="Gly residues" evidence="1">
    <location>
        <begin position="137"/>
        <end position="147"/>
    </location>
</feature>
<name>A0A8A3NVR0_9HELO</name>
<feature type="compositionally biased region" description="Basic and acidic residues" evidence="1">
    <location>
        <begin position="94"/>
        <end position="103"/>
    </location>
</feature>
<protein>
    <submittedName>
        <fullName evidence="2">Uncharacterized protein</fullName>
    </submittedName>
</protein>
<feature type="compositionally biased region" description="Pro residues" evidence="1">
    <location>
        <begin position="22"/>
        <end position="34"/>
    </location>
</feature>
<organism evidence="2 3">
    <name type="scientific">Monilinia vaccinii-corymbosi</name>
    <dbReference type="NCBI Taxonomy" id="61207"/>
    <lineage>
        <taxon>Eukaryota</taxon>
        <taxon>Fungi</taxon>
        <taxon>Dikarya</taxon>
        <taxon>Ascomycota</taxon>
        <taxon>Pezizomycotina</taxon>
        <taxon>Leotiomycetes</taxon>
        <taxon>Helotiales</taxon>
        <taxon>Sclerotiniaceae</taxon>
        <taxon>Monilinia</taxon>
    </lineage>
</organism>
<feature type="compositionally biased region" description="Basic residues" evidence="1">
    <location>
        <begin position="38"/>
        <end position="53"/>
    </location>
</feature>
<feature type="compositionally biased region" description="Low complexity" evidence="1">
    <location>
        <begin position="8"/>
        <end position="21"/>
    </location>
</feature>
<feature type="compositionally biased region" description="Acidic residues" evidence="1">
    <location>
        <begin position="78"/>
        <end position="93"/>
    </location>
</feature>
<gene>
    <name evidence="2" type="ORF">DSL72_004099</name>
</gene>
<dbReference type="EMBL" id="CP063405">
    <property type="protein sequence ID" value="QSZ29583.1"/>
    <property type="molecule type" value="Genomic_DNA"/>
</dbReference>
<proteinExistence type="predicted"/>
<dbReference type="AlphaFoldDB" id="A0A8A3NVR0"/>
<evidence type="ECO:0000313" key="2">
    <source>
        <dbReference type="EMBL" id="QSZ29583.1"/>
    </source>
</evidence>
<accession>A0A8A3NVR0</accession>
<feature type="compositionally biased region" description="Basic and acidic residues" evidence="1">
    <location>
        <begin position="152"/>
        <end position="169"/>
    </location>
</feature>
<evidence type="ECO:0000313" key="3">
    <source>
        <dbReference type="Proteomes" id="UP000672032"/>
    </source>
</evidence>
<feature type="compositionally biased region" description="Basic and acidic residues" evidence="1">
    <location>
        <begin position="188"/>
        <end position="199"/>
    </location>
</feature>
<feature type="compositionally biased region" description="Basic and acidic residues" evidence="1">
    <location>
        <begin position="57"/>
        <end position="69"/>
    </location>
</feature>
<feature type="region of interest" description="Disordered" evidence="1">
    <location>
        <begin position="1"/>
        <end position="199"/>
    </location>
</feature>
<keyword evidence="3" id="KW-1185">Reference proteome</keyword>
<sequence length="199" mass="21442">MLFSRYITTPSTTTSTSDLSPPSAPPPPPPPLNIPPSRARRQLAARLALHGKQKALNGEKGEGEEREARGINPFKVEGEDDEDEEGCSDEEEGVFERSHRGFEDSFEDGDDGAGVSVTREAKRRTSLEDEDDDVGGDDGGVASGGVGPDDQEIVHVRMVEEVGESRPQEHTTLPPETETGGDGEEEGELVHIQHAESKD</sequence>